<dbReference type="RefSeq" id="WP_138660109.1">
    <property type="nucleotide sequence ID" value="NZ_VATY01000007.1"/>
</dbReference>
<dbReference type="PANTHER" id="PTHR14969">
    <property type="entry name" value="SPHINGOSINE-1-PHOSPHATE PHOSPHOHYDROLASE"/>
    <property type="match status" value="1"/>
</dbReference>
<accession>A0A5S3PDJ3</accession>
<name>A0A5S3PDJ3_9FLAO</name>
<dbReference type="AlphaFoldDB" id="A0A5S3PDJ3"/>
<dbReference type="Pfam" id="PF01569">
    <property type="entry name" value="PAP2"/>
    <property type="match status" value="1"/>
</dbReference>
<proteinExistence type="predicted"/>
<dbReference type="Proteomes" id="UP000310314">
    <property type="component" value="Unassembled WGS sequence"/>
</dbReference>
<feature type="domain" description="Phosphatidic acid phosphatase type 2/haloperoxidase" evidence="1">
    <location>
        <begin position="128"/>
        <end position="241"/>
    </location>
</feature>
<dbReference type="InterPro" id="IPR036938">
    <property type="entry name" value="PAP2/HPO_sf"/>
</dbReference>
<dbReference type="SMART" id="SM00014">
    <property type="entry name" value="acidPPc"/>
    <property type="match status" value="1"/>
</dbReference>
<keyword evidence="3" id="KW-1185">Reference proteome</keyword>
<evidence type="ECO:0000313" key="3">
    <source>
        <dbReference type="Proteomes" id="UP000310314"/>
    </source>
</evidence>
<comment type="caution">
    <text evidence="2">The sequence shown here is derived from an EMBL/GenBank/DDBJ whole genome shotgun (WGS) entry which is preliminary data.</text>
</comment>
<evidence type="ECO:0000259" key="1">
    <source>
        <dbReference type="SMART" id="SM00014"/>
    </source>
</evidence>
<dbReference type="InterPro" id="IPR000326">
    <property type="entry name" value="PAP2/HPO"/>
</dbReference>
<dbReference type="Gene3D" id="1.20.144.10">
    <property type="entry name" value="Phosphatidic acid phosphatase type 2/haloperoxidase"/>
    <property type="match status" value="1"/>
</dbReference>
<protein>
    <submittedName>
        <fullName evidence="2">Phosphatase PAP2 family protein</fullName>
    </submittedName>
</protein>
<sequence length="276" mass="30719">MKNLIAVFLIISSPIFGQDKFENSSETIWNLLKHDAGSIIGGMGYAYSRPMHWKESQWLTFGGVAAGTGTLYIFDEESSKFFRNQKDDTPQSIRDYGYKVGSPQNNYMFTGAIYLTGLFTKNEKLRRTGVLLISSASAAGLLQQVSKTVIGRARPTSGKSKDTFAPFSFDKNYDSFPSGHTILAFTNAYAIAKQFKSPWIKGGIYAVGLVPGVSRLWEGKHWFSDVALGVAISIFTVEAIDKYLDKRYNQKYNEGTKKISWNLNFAPGQVGVVMNF</sequence>
<organism evidence="2 3">
    <name type="scientific">Maribacter algarum</name>
    <name type="common">ex Zhang et al. 2020</name>
    <dbReference type="NCBI Taxonomy" id="2578118"/>
    <lineage>
        <taxon>Bacteria</taxon>
        <taxon>Pseudomonadati</taxon>
        <taxon>Bacteroidota</taxon>
        <taxon>Flavobacteriia</taxon>
        <taxon>Flavobacteriales</taxon>
        <taxon>Flavobacteriaceae</taxon>
        <taxon>Maribacter</taxon>
    </lineage>
</organism>
<reference evidence="2 3" key="1">
    <citation type="submission" date="2019-05" db="EMBL/GenBank/DDBJ databases">
        <authorList>
            <person name="Zhang J.-Y."/>
            <person name="Feg X."/>
            <person name="Du Z.-J."/>
        </authorList>
    </citation>
    <scope>NUCLEOTIDE SEQUENCE [LARGE SCALE GENOMIC DNA]</scope>
    <source>
        <strain evidence="2 3">RZ26</strain>
    </source>
</reference>
<dbReference type="EMBL" id="VATY01000007">
    <property type="protein sequence ID" value="TMM51991.1"/>
    <property type="molecule type" value="Genomic_DNA"/>
</dbReference>
<dbReference type="SUPFAM" id="SSF48317">
    <property type="entry name" value="Acid phosphatase/Vanadium-dependent haloperoxidase"/>
    <property type="match status" value="1"/>
</dbReference>
<dbReference type="PANTHER" id="PTHR14969:SF13">
    <property type="entry name" value="AT30094P"/>
    <property type="match status" value="1"/>
</dbReference>
<gene>
    <name evidence="2" type="ORF">FEE95_21480</name>
</gene>
<evidence type="ECO:0000313" key="2">
    <source>
        <dbReference type="EMBL" id="TMM51991.1"/>
    </source>
</evidence>
<dbReference type="OrthoDB" id="9773582at2"/>